<keyword evidence="1" id="KW-0812">Transmembrane</keyword>
<proteinExistence type="predicted"/>
<comment type="caution">
    <text evidence="2">The sequence shown here is derived from an EMBL/GenBank/DDBJ whole genome shotgun (WGS) entry which is preliminary data.</text>
</comment>
<feature type="transmembrane region" description="Helical" evidence="1">
    <location>
        <begin position="134"/>
        <end position="159"/>
    </location>
</feature>
<accession>A0AAE3B6L7</accession>
<organism evidence="2 3">
    <name type="scientific">Sulfitobacter geojensis</name>
    <dbReference type="NCBI Taxonomy" id="1342299"/>
    <lineage>
        <taxon>Bacteria</taxon>
        <taxon>Pseudomonadati</taxon>
        <taxon>Pseudomonadota</taxon>
        <taxon>Alphaproteobacteria</taxon>
        <taxon>Rhodobacterales</taxon>
        <taxon>Roseobacteraceae</taxon>
        <taxon>Sulfitobacter</taxon>
    </lineage>
</organism>
<gene>
    <name evidence="2" type="ORF">JQV55_12755</name>
</gene>
<keyword evidence="1" id="KW-1133">Transmembrane helix</keyword>
<reference evidence="2 3" key="1">
    <citation type="submission" date="2021-01" db="EMBL/GenBank/DDBJ databases">
        <title>Diatom-associated Roseobacters Show Island Model of Population Structure.</title>
        <authorList>
            <person name="Qu L."/>
            <person name="Feng X."/>
            <person name="Chen Y."/>
            <person name="Li L."/>
            <person name="Wang X."/>
            <person name="Hu Z."/>
            <person name="Wang H."/>
            <person name="Luo H."/>
        </authorList>
    </citation>
    <scope>NUCLEOTIDE SEQUENCE [LARGE SCALE GENOMIC DNA]</scope>
    <source>
        <strain evidence="2 3">TR60-84</strain>
    </source>
</reference>
<protein>
    <submittedName>
        <fullName evidence="2">Uncharacterized protein</fullName>
    </submittedName>
</protein>
<keyword evidence="3" id="KW-1185">Reference proteome</keyword>
<dbReference type="AlphaFoldDB" id="A0AAE3B6L7"/>
<dbReference type="Proteomes" id="UP000732193">
    <property type="component" value="Unassembled WGS sequence"/>
</dbReference>
<name>A0AAE3B6L7_9RHOB</name>
<feature type="transmembrane region" description="Helical" evidence="1">
    <location>
        <begin position="95"/>
        <end position="114"/>
    </location>
</feature>
<feature type="transmembrane region" description="Helical" evidence="1">
    <location>
        <begin position="66"/>
        <end position="88"/>
    </location>
</feature>
<evidence type="ECO:0000313" key="2">
    <source>
        <dbReference type="EMBL" id="MBM1714432.1"/>
    </source>
</evidence>
<evidence type="ECO:0000256" key="1">
    <source>
        <dbReference type="SAM" id="Phobius"/>
    </source>
</evidence>
<sequence length="169" mass="18127">MSRVLKITGGLSAALFVFLVVLGKGWLEQGGFAVFDAHFGGYSVEGAREYLAELAQAGRTDLYLGVFRWVDTVFPLLLSFTLAGVIWTQAWGMPVAVRGLVALTPCFYLGLDLAENAAVAHMLQFGPQVSAGAILQASAYTVAKWICLALAMLLAVWAWRLSPRNGASS</sequence>
<dbReference type="RefSeq" id="WP_203242554.1">
    <property type="nucleotide sequence ID" value="NZ_CANKZB010000001.1"/>
</dbReference>
<keyword evidence="1" id="KW-0472">Membrane</keyword>
<dbReference type="EMBL" id="JAFBRM010000003">
    <property type="protein sequence ID" value="MBM1714432.1"/>
    <property type="molecule type" value="Genomic_DNA"/>
</dbReference>
<evidence type="ECO:0000313" key="3">
    <source>
        <dbReference type="Proteomes" id="UP000732193"/>
    </source>
</evidence>